<name>A0A2U8E6B9_9BACT</name>
<dbReference type="EMBL" id="CP023004">
    <property type="protein sequence ID" value="AWI10478.1"/>
    <property type="molecule type" value="Genomic_DNA"/>
</dbReference>
<gene>
    <name evidence="2" type="ORF">CKA38_03130</name>
</gene>
<organism evidence="2 3">
    <name type="scientific">Ereboglobus luteus</name>
    <dbReference type="NCBI Taxonomy" id="1796921"/>
    <lineage>
        <taxon>Bacteria</taxon>
        <taxon>Pseudomonadati</taxon>
        <taxon>Verrucomicrobiota</taxon>
        <taxon>Opitutia</taxon>
        <taxon>Opitutales</taxon>
        <taxon>Opitutaceae</taxon>
        <taxon>Ereboglobus</taxon>
    </lineage>
</organism>
<evidence type="ECO:0000313" key="2">
    <source>
        <dbReference type="EMBL" id="AWI10478.1"/>
    </source>
</evidence>
<sequence>MPENITDSNQLHHAINLRLSLLGCPPVDEADIAMTDLAAPIVARFRETTRQISDPLSPVDHRIQAWLDSYLSDVGGVPKLPNRTFILDQPGLARALSLPADGDEFSSPLVKSYRVRQGVLHNPANDRRTTKGVFHVAEGGLPIPDDKFAVPKSVFGKMLALAFEPPRELMRLPFTANRVREAGCFVSLHLRPLVCPAVHGFIDEKRMEMRFFAPGSLVSNLDFVEGIFGNAGDPYLPENDAGLDIDHWIGHTGCVILAPHLTQIPKHAAGLPHYDLATERQRRDGMCWKDEKELYNNGSAFKLTARNHKGVMVTIIADNYYGYCKKEVKTQISFSSNLYGLTEEEHAGGALVFPSYDLGDRFSSYTDEHAQNVADVIAKFPGRFTLQPEGHAFDLEHPEIIIIPEVTTFDLRAGTITWIAADGELHTIKLLAGKIYMRPSGYRVHMEQITGTGERSTWRLVGTLAEGVLCHKPSTVSGGGKSEISKSISYAILPGNVFVADFDRDFDQVSTLLKHDYSQRFRDPARRGKDTRPILSSHRSLGSVIKLLTPSRRDYTDEYNNWLRTIPQHIKQLIFVLKRYYKPEWSDKWLSHFSVDTINGMPGYELKLDGHKIVTNNMRVGFEEDGSWRVFGLRNDFHPVAKVQVEDDITASVVAPASAIKDLPEQCAGATSVKFVKNCEALLFQRPDDAIHRGYDRQAEADIASPGTFLSNYEPLMQSDARKLLEDAIGFRAYTKPMRDIIRGAIASNTPAYFVSSAHPRVIDGKPSKNPRYLQVRPDILHPLDTALADLAARLHRRLTSHAPLPTPVDILVPGRRNNPPDGKIRPLAVYNPIHHMELPELFMEFISSMTGKSPSTTGAGSEGALTKGPFNTLRPIVDLNASLISLILTGHDVFLSAAGYVGPKARVDHDISMLVPEVFSRMSLAERSAKALIADGCLEKVPDMEHNGKPVLSSRLGYRITTRFVRIYFGRVFNHPHSVFTDEMLHPEQQDMDIFADGMDNICVTHKRVADSYFADGGIDLAVPPLKALLHIMAHGHYEGKGLDAPEVRELFTKEHMLESDWYAERLTAKQRYEVALWRRHVAYLESYLERPNTKDVIDDLDIKGRLAHALKRLDHVYSPAYLESIKYTIGVQPIAEA</sequence>
<reference evidence="2 3" key="1">
    <citation type="journal article" date="2018" name="Syst. Appl. Microbiol.">
        <title>Ereboglobus luteus gen. nov. sp. nov. from cockroach guts, and new insights into the oxygen relationship of the genera Opitutus and Didymococcus (Verrucomicrobia: Opitutaceae).</title>
        <authorList>
            <person name="Tegtmeier D."/>
            <person name="Belitz A."/>
            <person name="Radek R."/>
            <person name="Heimerl T."/>
            <person name="Brune A."/>
        </authorList>
    </citation>
    <scope>NUCLEOTIDE SEQUENCE [LARGE SCALE GENOMIC DNA]</scope>
    <source>
        <strain evidence="2 3">Ho45</strain>
    </source>
</reference>
<evidence type="ECO:0000259" key="1">
    <source>
        <dbReference type="Pfam" id="PF26300"/>
    </source>
</evidence>
<protein>
    <recommendedName>
        <fullName evidence="1">PPi-type phosphoenolpyruvate carboxykinase lobe 2 domain-containing protein</fullName>
    </recommendedName>
</protein>
<proteinExistence type="predicted"/>
<dbReference type="KEGG" id="elut:CKA38_03130"/>
<accession>A0A2U8E6B9</accession>
<dbReference type="RefSeq" id="WP_108826379.1">
    <property type="nucleotide sequence ID" value="NZ_CP023004.1"/>
</dbReference>
<evidence type="ECO:0000313" key="3">
    <source>
        <dbReference type="Proteomes" id="UP000244896"/>
    </source>
</evidence>
<dbReference type="InterPro" id="IPR058710">
    <property type="entry name" value="PEPCK_lobe_2"/>
</dbReference>
<dbReference type="AlphaFoldDB" id="A0A2U8E6B9"/>
<dbReference type="OrthoDB" id="366044at2"/>
<feature type="domain" description="PPi-type phosphoenolpyruvate carboxykinase lobe 2" evidence="1">
    <location>
        <begin position="499"/>
        <end position="608"/>
    </location>
</feature>
<keyword evidence="3" id="KW-1185">Reference proteome</keyword>
<dbReference type="Pfam" id="PF26300">
    <property type="entry name" value="PEPCK_PPi_lobe_2"/>
    <property type="match status" value="1"/>
</dbReference>
<dbReference type="Proteomes" id="UP000244896">
    <property type="component" value="Chromosome"/>
</dbReference>